<proteinExistence type="inferred from homology"/>
<gene>
    <name evidence="5" type="ORF">PBOR_16430</name>
</gene>
<evidence type="ECO:0000313" key="6">
    <source>
        <dbReference type="Proteomes" id="UP000029518"/>
    </source>
</evidence>
<reference evidence="5" key="1">
    <citation type="submission" date="2014-08" db="EMBL/GenBank/DDBJ databases">
        <title>Comparative genomics of the Paenibacillus odorifer group.</title>
        <authorList>
            <person name="den Bakker H.C."/>
            <person name="Tsai Y.-C.Y.-C."/>
            <person name="Martin N."/>
            <person name="Korlach J."/>
            <person name="Wiedmann M."/>
        </authorList>
    </citation>
    <scope>NUCLEOTIDE SEQUENCE [LARGE SCALE GENOMIC DNA]</scope>
    <source>
        <strain evidence="5">DSM 13188</strain>
    </source>
</reference>
<evidence type="ECO:0000256" key="2">
    <source>
        <dbReference type="RuleBase" id="RU003634"/>
    </source>
</evidence>
<dbReference type="HOGENOM" id="CLU_043846_3_2_9"/>
<feature type="domain" description="Aspartate/ornithine carbamoyltransferase Asp/Orn-binding" evidence="3">
    <location>
        <begin position="142"/>
        <end position="277"/>
    </location>
</feature>
<dbReference type="InterPro" id="IPR006132">
    <property type="entry name" value="Asp/Orn_carbamoyltranf_P-bd"/>
</dbReference>
<dbReference type="PRINTS" id="PR00100">
    <property type="entry name" value="AOTCASE"/>
</dbReference>
<dbReference type="RefSeq" id="WP_042213176.1">
    <property type="nucleotide sequence ID" value="NZ_CP009285.1"/>
</dbReference>
<dbReference type="GO" id="GO:0042450">
    <property type="term" value="P:L-arginine biosynthetic process via ornithine"/>
    <property type="evidence" value="ECO:0007669"/>
    <property type="project" value="TreeGrafter"/>
</dbReference>
<dbReference type="InterPro" id="IPR036901">
    <property type="entry name" value="Asp/Orn_carbamoylTrfase_sf"/>
</dbReference>
<protein>
    <submittedName>
        <fullName evidence="5">Ornithine carbamoyltransferase</fullName>
    </submittedName>
</protein>
<dbReference type="InterPro" id="IPR006130">
    <property type="entry name" value="Asp/Orn_carbamoylTrfase"/>
</dbReference>
<dbReference type="PANTHER" id="PTHR45753:SF3">
    <property type="entry name" value="ORNITHINE TRANSCARBAMYLASE, MITOCHONDRIAL"/>
    <property type="match status" value="1"/>
</dbReference>
<keyword evidence="1 2" id="KW-0808">Transferase</keyword>
<dbReference type="Proteomes" id="UP000029518">
    <property type="component" value="Chromosome"/>
</dbReference>
<dbReference type="OrthoDB" id="9802587at2"/>
<sequence>MHFLDITHFTSEQILEIFELTDQLRYRTSEPLLQGKTMILFFPDTSLRTRISFEKGIRDLGGEYIMFPPEALEKKETPGDMVRYLENWGDGIIARYPDLSKLEELSAHATIPVINAMTSHNHPCEILADLYALRSTRDNYRDLTYTFVGPAGNISRTWMEAAKVLNLSFNHVCSADQRIDSDHPNYNFHNDLDSVLPESDVILTDSLPVTCLTQEYIGAYQITLDRMKRTRPGALLNPCPPFFRNEEVSEDVIASPYFAGFGFKKSLIYLQQAILLYCLSH</sequence>
<dbReference type="Pfam" id="PF00185">
    <property type="entry name" value="OTCace"/>
    <property type="match status" value="1"/>
</dbReference>
<keyword evidence="6" id="KW-1185">Reference proteome</keyword>
<dbReference type="Pfam" id="PF02729">
    <property type="entry name" value="OTCace_N"/>
    <property type="match status" value="1"/>
</dbReference>
<organism evidence="5 6">
    <name type="scientific">Paenibacillus borealis</name>
    <dbReference type="NCBI Taxonomy" id="160799"/>
    <lineage>
        <taxon>Bacteria</taxon>
        <taxon>Bacillati</taxon>
        <taxon>Bacillota</taxon>
        <taxon>Bacilli</taxon>
        <taxon>Bacillales</taxon>
        <taxon>Paenibacillaceae</taxon>
        <taxon>Paenibacillus</taxon>
    </lineage>
</organism>
<feature type="domain" description="Aspartate/ornithine carbamoyltransferase carbamoyl-P binding" evidence="4">
    <location>
        <begin position="2"/>
        <end position="134"/>
    </location>
</feature>
<dbReference type="GO" id="GO:0019240">
    <property type="term" value="P:citrulline biosynthetic process"/>
    <property type="evidence" value="ECO:0007669"/>
    <property type="project" value="TreeGrafter"/>
</dbReference>
<dbReference type="InterPro" id="IPR006131">
    <property type="entry name" value="Asp_carbamoyltransf_Asp/Orn-bd"/>
</dbReference>
<dbReference type="GO" id="GO:0016597">
    <property type="term" value="F:amino acid binding"/>
    <property type="evidence" value="ECO:0007669"/>
    <property type="project" value="InterPro"/>
</dbReference>
<dbReference type="EMBL" id="CP009285">
    <property type="protein sequence ID" value="AIQ58349.1"/>
    <property type="molecule type" value="Genomic_DNA"/>
</dbReference>
<evidence type="ECO:0000259" key="3">
    <source>
        <dbReference type="Pfam" id="PF00185"/>
    </source>
</evidence>
<dbReference type="PRINTS" id="PR00101">
    <property type="entry name" value="ATCASE"/>
</dbReference>
<dbReference type="KEGG" id="pbd:PBOR_16430"/>
<dbReference type="Gene3D" id="3.40.50.1370">
    <property type="entry name" value="Aspartate/ornithine carbamoyltransferase"/>
    <property type="match status" value="2"/>
</dbReference>
<dbReference type="PANTHER" id="PTHR45753">
    <property type="entry name" value="ORNITHINE CARBAMOYLTRANSFERASE, MITOCHONDRIAL"/>
    <property type="match status" value="1"/>
</dbReference>
<evidence type="ECO:0000256" key="1">
    <source>
        <dbReference type="ARBA" id="ARBA00022679"/>
    </source>
</evidence>
<accession>A0A089MPC7</accession>
<dbReference type="AlphaFoldDB" id="A0A089MPC7"/>
<evidence type="ECO:0000313" key="5">
    <source>
        <dbReference type="EMBL" id="AIQ58349.1"/>
    </source>
</evidence>
<comment type="similarity">
    <text evidence="2">Belongs to the aspartate/ornithine carbamoyltransferase superfamily.</text>
</comment>
<evidence type="ECO:0000259" key="4">
    <source>
        <dbReference type="Pfam" id="PF02729"/>
    </source>
</evidence>
<name>A0A089MPC7_PAEBO</name>
<dbReference type="GO" id="GO:0004585">
    <property type="term" value="F:ornithine carbamoyltransferase activity"/>
    <property type="evidence" value="ECO:0007669"/>
    <property type="project" value="TreeGrafter"/>
</dbReference>
<dbReference type="SUPFAM" id="SSF53671">
    <property type="entry name" value="Aspartate/ornithine carbamoyltransferase"/>
    <property type="match status" value="1"/>
</dbReference>